<sequence length="76" mass="8311">GQTNIYVLGFLEGGNGFTSWKEFSPFKIKRSAGIGVRLFLPVVGMVGVDWGWGFDPAAGQTKRSGSHIHFTMGMQF</sequence>
<organism evidence="1">
    <name type="scientific">human gut metagenome</name>
    <dbReference type="NCBI Taxonomy" id="408170"/>
    <lineage>
        <taxon>unclassified sequences</taxon>
        <taxon>metagenomes</taxon>
        <taxon>organismal metagenomes</taxon>
    </lineage>
</organism>
<proteinExistence type="predicted"/>
<dbReference type="EMBL" id="AJWZ01001393">
    <property type="protein sequence ID" value="EKC73916.1"/>
    <property type="molecule type" value="Genomic_DNA"/>
</dbReference>
<dbReference type="Gene3D" id="2.40.160.50">
    <property type="entry name" value="membrane protein fhac: a member of the omp85/tpsb transporter family"/>
    <property type="match status" value="1"/>
</dbReference>
<dbReference type="AlphaFoldDB" id="K1UQW1"/>
<protein>
    <submittedName>
        <fullName evidence="1">Outer membrane protein assembly complex, YaeT protein</fullName>
    </submittedName>
</protein>
<gene>
    <name evidence="1" type="ORF">OBE_02143</name>
</gene>
<accession>K1UQW1</accession>
<reference evidence="1" key="1">
    <citation type="journal article" date="2013" name="Environ. Microbiol.">
        <title>Microbiota from the distal guts of lean and obese adolescents exhibit partial functional redundancy besides clear differences in community structure.</title>
        <authorList>
            <person name="Ferrer M."/>
            <person name="Ruiz A."/>
            <person name="Lanza F."/>
            <person name="Haange S.B."/>
            <person name="Oberbach A."/>
            <person name="Till H."/>
            <person name="Bargiela R."/>
            <person name="Campoy C."/>
            <person name="Segura M.T."/>
            <person name="Richter M."/>
            <person name="von Bergen M."/>
            <person name="Seifert J."/>
            <person name="Suarez A."/>
        </authorList>
    </citation>
    <scope>NUCLEOTIDE SEQUENCE</scope>
</reference>
<comment type="caution">
    <text evidence="1">The sequence shown here is derived from an EMBL/GenBank/DDBJ whole genome shotgun (WGS) entry which is preliminary data.</text>
</comment>
<feature type="non-terminal residue" evidence="1">
    <location>
        <position position="1"/>
    </location>
</feature>
<name>K1UQW1_9ZZZZ</name>
<evidence type="ECO:0000313" key="1">
    <source>
        <dbReference type="EMBL" id="EKC73916.1"/>
    </source>
</evidence>